<dbReference type="RefSeq" id="WP_093992557.1">
    <property type="nucleotide sequence ID" value="NZ_FXZK01000004.1"/>
</dbReference>
<dbReference type="Proteomes" id="UP000201613">
    <property type="component" value="Unassembled WGS sequence"/>
</dbReference>
<accession>A0A238LFG9</accession>
<reference evidence="2 3" key="1">
    <citation type="submission" date="2017-05" db="EMBL/GenBank/DDBJ databases">
        <authorList>
            <person name="Song R."/>
            <person name="Chenine A.L."/>
            <person name="Ruprecht R.M."/>
        </authorList>
    </citation>
    <scope>NUCLEOTIDE SEQUENCE [LARGE SCALE GENOMIC DNA]</scope>
    <source>
        <strain evidence="2 3">CECT 8899</strain>
    </source>
</reference>
<evidence type="ECO:0000256" key="1">
    <source>
        <dbReference type="SAM" id="MobiDB-lite"/>
    </source>
</evidence>
<organism evidence="2 3">
    <name type="scientific">Flavimaricola marinus</name>
    <dbReference type="NCBI Taxonomy" id="1819565"/>
    <lineage>
        <taxon>Bacteria</taxon>
        <taxon>Pseudomonadati</taxon>
        <taxon>Pseudomonadota</taxon>
        <taxon>Alphaproteobacteria</taxon>
        <taxon>Rhodobacterales</taxon>
        <taxon>Paracoccaceae</taxon>
        <taxon>Flavimaricola</taxon>
    </lineage>
</organism>
<proteinExistence type="predicted"/>
<sequence length="283" mass="31972">MSTKMVTKTCNACHGSGRDPVTGRGNCMLCGGVGRRSEMVLDIPPGPSGSWGKPTKSAAHNRADSTDVSAIASPREGKELVRYQKRLQEGSVISRLSGSVRSYLLANGEFVNTTPGWKVPKLEKIARAEHYERVDRAYGNLWTDVLEQARREPALADLIPEAEDRLRHREAGLFRLPIHKGAFFASSSYEKKGLIGTKTVEIPVRDVKIDEYEKYLRRFIRFGYAWHRPPLKETKEPDALWLINNPLSEIRRSRSRHLGEAYMIAFMLLPQKDAGLIRHVFFP</sequence>
<dbReference type="EMBL" id="FXZK01000004">
    <property type="protein sequence ID" value="SMY08381.1"/>
    <property type="molecule type" value="Genomic_DNA"/>
</dbReference>
<evidence type="ECO:0000313" key="3">
    <source>
        <dbReference type="Proteomes" id="UP000201613"/>
    </source>
</evidence>
<evidence type="ECO:0000313" key="2">
    <source>
        <dbReference type="EMBL" id="SMY08381.1"/>
    </source>
</evidence>
<dbReference type="InterPro" id="IPR036410">
    <property type="entry name" value="HSP_DnaJ_Cys-rich_dom_sf"/>
</dbReference>
<gene>
    <name evidence="2" type="ORF">LOM8899_02532</name>
</gene>
<keyword evidence="3" id="KW-1185">Reference proteome</keyword>
<protein>
    <submittedName>
        <fullName evidence="2">Uncharacterized protein</fullName>
    </submittedName>
</protein>
<dbReference type="SUPFAM" id="SSF57938">
    <property type="entry name" value="DnaJ/Hsp40 cysteine-rich domain"/>
    <property type="match status" value="1"/>
</dbReference>
<feature type="region of interest" description="Disordered" evidence="1">
    <location>
        <begin position="43"/>
        <end position="68"/>
    </location>
</feature>
<dbReference type="AlphaFoldDB" id="A0A238LFG9"/>
<name>A0A238LFG9_9RHOB</name>